<accession>A0A4R9BLM1</accession>
<dbReference type="Proteomes" id="UP000297626">
    <property type="component" value="Unassembled WGS sequence"/>
</dbReference>
<dbReference type="InterPro" id="IPR036390">
    <property type="entry name" value="WH_DNA-bd_sf"/>
</dbReference>
<dbReference type="AlphaFoldDB" id="A0A4R9BLM1"/>
<dbReference type="PROSITE" id="PS01332">
    <property type="entry name" value="HTH_RRF2_1"/>
    <property type="match status" value="1"/>
</dbReference>
<dbReference type="EMBL" id="SOHN01000013">
    <property type="protein sequence ID" value="TFD86779.1"/>
    <property type="molecule type" value="Genomic_DNA"/>
</dbReference>
<evidence type="ECO:0000313" key="4">
    <source>
        <dbReference type="Proteomes" id="UP000297626"/>
    </source>
</evidence>
<comment type="caution">
    <text evidence="3">The sequence shown here is derived from an EMBL/GenBank/DDBJ whole genome shotgun (WGS) entry which is preliminary data.</text>
</comment>
<evidence type="ECO:0000256" key="2">
    <source>
        <dbReference type="ARBA" id="ARBA00034078"/>
    </source>
</evidence>
<dbReference type="InterPro" id="IPR036388">
    <property type="entry name" value="WH-like_DNA-bd_sf"/>
</dbReference>
<organism evidence="3 4">
    <name type="scientific">Cryobacterium serini</name>
    <dbReference type="NCBI Taxonomy" id="1259201"/>
    <lineage>
        <taxon>Bacteria</taxon>
        <taxon>Bacillati</taxon>
        <taxon>Actinomycetota</taxon>
        <taxon>Actinomycetes</taxon>
        <taxon>Micrococcales</taxon>
        <taxon>Microbacteriaceae</taxon>
        <taxon>Cryobacterium</taxon>
    </lineage>
</organism>
<gene>
    <name evidence="3" type="ORF">E3T51_10900</name>
</gene>
<dbReference type="RefSeq" id="WP_134529860.1">
    <property type="nucleotide sequence ID" value="NZ_SOHN01000013.1"/>
</dbReference>
<name>A0A4R9BLM1_9MICO</name>
<protein>
    <submittedName>
        <fullName evidence="3">Rrf2 family transcriptional regulator</fullName>
    </submittedName>
</protein>
<dbReference type="InterPro" id="IPR030489">
    <property type="entry name" value="TR_Rrf2-type_CS"/>
</dbReference>
<keyword evidence="4" id="KW-1185">Reference proteome</keyword>
<keyword evidence="1" id="KW-0238">DNA-binding</keyword>
<dbReference type="PANTHER" id="PTHR33221">
    <property type="entry name" value="WINGED HELIX-TURN-HELIX TRANSCRIPTIONAL REGULATOR, RRF2 FAMILY"/>
    <property type="match status" value="1"/>
</dbReference>
<dbReference type="GO" id="GO:0003677">
    <property type="term" value="F:DNA binding"/>
    <property type="evidence" value="ECO:0007669"/>
    <property type="project" value="UniProtKB-KW"/>
</dbReference>
<dbReference type="PROSITE" id="PS51197">
    <property type="entry name" value="HTH_RRF2_2"/>
    <property type="match status" value="1"/>
</dbReference>
<sequence length="149" mass="15990">MRINAFSDVCLRVVMLLSAAPEKVTFTSRVVAAEVCTPYNHVSKALLRLRELGLVEAIRGRSGGVRISPLGREVTVGALLRQLDTRTDLAACDSPAGPCPLLSGCGLRGALRRARDAFYRELDDLVIASLPHGKPAGPVLVDLGLMRQD</sequence>
<dbReference type="PANTHER" id="PTHR33221:SF4">
    <property type="entry name" value="HTH-TYPE TRANSCRIPTIONAL REPRESSOR NSRR"/>
    <property type="match status" value="1"/>
</dbReference>
<dbReference type="SUPFAM" id="SSF46785">
    <property type="entry name" value="Winged helix' DNA-binding domain"/>
    <property type="match status" value="1"/>
</dbReference>
<comment type="cofactor">
    <cofactor evidence="2">
        <name>[2Fe-2S] cluster</name>
        <dbReference type="ChEBI" id="CHEBI:190135"/>
    </cofactor>
</comment>
<dbReference type="Pfam" id="PF02082">
    <property type="entry name" value="Rrf2"/>
    <property type="match status" value="1"/>
</dbReference>
<reference evidence="3 4" key="1">
    <citation type="submission" date="2019-03" db="EMBL/GenBank/DDBJ databases">
        <title>Genomics of glacier-inhabiting Cryobacterium strains.</title>
        <authorList>
            <person name="Liu Q."/>
            <person name="Xin Y.-H."/>
        </authorList>
    </citation>
    <scope>NUCLEOTIDE SEQUENCE [LARGE SCALE GENOMIC DNA]</scope>
    <source>
        <strain evidence="3 4">Sr54</strain>
    </source>
</reference>
<evidence type="ECO:0000313" key="3">
    <source>
        <dbReference type="EMBL" id="TFD86779.1"/>
    </source>
</evidence>
<dbReference type="Gene3D" id="1.10.10.10">
    <property type="entry name" value="Winged helix-like DNA-binding domain superfamily/Winged helix DNA-binding domain"/>
    <property type="match status" value="1"/>
</dbReference>
<dbReference type="InterPro" id="IPR000944">
    <property type="entry name" value="Tscrpt_reg_Rrf2"/>
</dbReference>
<proteinExistence type="predicted"/>
<evidence type="ECO:0000256" key="1">
    <source>
        <dbReference type="ARBA" id="ARBA00023125"/>
    </source>
</evidence>
<dbReference type="GO" id="GO:0003700">
    <property type="term" value="F:DNA-binding transcription factor activity"/>
    <property type="evidence" value="ECO:0007669"/>
    <property type="project" value="TreeGrafter"/>
</dbReference>
<dbReference type="GO" id="GO:0005829">
    <property type="term" value="C:cytosol"/>
    <property type="evidence" value="ECO:0007669"/>
    <property type="project" value="TreeGrafter"/>
</dbReference>